<dbReference type="Gene3D" id="3.40.50.410">
    <property type="entry name" value="von Willebrand factor, type A domain"/>
    <property type="match status" value="1"/>
</dbReference>
<dbReference type="InterPro" id="IPR036465">
    <property type="entry name" value="vWFA_dom_sf"/>
</dbReference>
<accession>A0A075GZ03</accession>
<dbReference type="EMBL" id="KF900823">
    <property type="protein sequence ID" value="AIF08170.1"/>
    <property type="molecule type" value="Genomic_DNA"/>
</dbReference>
<dbReference type="InterPro" id="IPR051928">
    <property type="entry name" value="NorD/CobT"/>
</dbReference>
<keyword evidence="2" id="KW-0328">Glycosyltransferase</keyword>
<dbReference type="PANTHER" id="PTHR41248">
    <property type="entry name" value="NORD PROTEIN"/>
    <property type="match status" value="1"/>
</dbReference>
<sequence>MVDENSEDQGNDFQTQLRDIKSRIALISQDTEIKAELHPSTWAYDPVRKVILIAEDDLNIHGIDHCIGIIYHEVAHFYITRYLQLMEGIVFPNRKALANLLNAIEDTRIENWIQKRYPGAKIMLKKSAQIHQFEAGSLLKFGLFEQFLLGSVLEWHNEWSPISDKYQVDSTVGKALNDTREMRIKFHEIVPNDDLELSYSKQDTRGKHQEIVIPRLARNVARSPSLKEMNIRIWQMEALHIAEEHIIPVAQKLLENDMQAINQAIEKGDVSKQEIQEHSEKSRERRSKQFAERLREAMDNNRSPPAQKNKFDEECEMAIDILLGNPPPNLSGIDSPLIKEGQTDNPQLAPEQGVSKQVESRDESETQAVKSIDQPQYKKQVVNENYENLRSRVEDQIDILSKSLEEYLIPRKRMQTKSGYSTGQGVDMRRAMMFDANPELYREIWQRRSVPDRRDSAFLLMVDLSGSMMDEGKIENATLGLILLAETLSELEIDFAIYGFHIELIEVSKFREGLTDAVKQSIVDLKDEVDENLVNYDAPHLIECSEKLTQVNNDSRYLIVISDGTPILEGGDNSDDGSEELINAISLIEGLDGEGIQVIGLGLGPGTEHVGKFYKHSVANILVDEFSDEISNLLEQILIHSVLA</sequence>
<evidence type="ECO:0000256" key="1">
    <source>
        <dbReference type="SAM" id="MobiDB-lite"/>
    </source>
</evidence>
<dbReference type="SUPFAM" id="SSF53300">
    <property type="entry name" value="vWA-like"/>
    <property type="match status" value="1"/>
</dbReference>
<name>A0A075GZ03_9EURY</name>
<reference evidence="2" key="1">
    <citation type="journal article" date="2014" name="Genome Biol. Evol.">
        <title>Pangenome evidence for extensive interdomain horizontal transfer affecting lineage core and shell genes in uncultured planktonic thaumarchaeota and euryarchaeota.</title>
        <authorList>
            <person name="Deschamps P."/>
            <person name="Zivanovic Y."/>
            <person name="Moreira D."/>
            <person name="Rodriguez-Valera F."/>
            <person name="Lopez-Garcia P."/>
        </authorList>
    </citation>
    <scope>NUCLEOTIDE SEQUENCE</scope>
</reference>
<feature type="region of interest" description="Disordered" evidence="1">
    <location>
        <begin position="325"/>
        <end position="371"/>
    </location>
</feature>
<proteinExistence type="predicted"/>
<dbReference type="GO" id="GO:0016757">
    <property type="term" value="F:glycosyltransferase activity"/>
    <property type="evidence" value="ECO:0007669"/>
    <property type="project" value="UniProtKB-KW"/>
</dbReference>
<dbReference type="AlphaFoldDB" id="A0A075GZ03"/>
<evidence type="ECO:0000313" key="2">
    <source>
        <dbReference type="EMBL" id="AIF08170.1"/>
    </source>
</evidence>
<feature type="region of interest" description="Disordered" evidence="1">
    <location>
        <begin position="269"/>
        <end position="288"/>
    </location>
</feature>
<protein>
    <submittedName>
        <fullName evidence="2">Nicotinate-mononucleotide:5, 6-dimethylbenzimidazole phosphoribosyltransferase CobT</fullName>
    </submittedName>
</protein>
<keyword evidence="2" id="KW-0808">Transferase</keyword>
<organism evidence="2">
    <name type="scientific">uncultured marine group II/III euryarchaeote KM3_27_D07</name>
    <dbReference type="NCBI Taxonomy" id="1456429"/>
    <lineage>
        <taxon>Archaea</taxon>
        <taxon>Methanobacteriati</taxon>
        <taxon>Methanobacteriota</taxon>
        <taxon>environmental samples</taxon>
    </lineage>
</organism>
<dbReference type="PANTHER" id="PTHR41248:SF1">
    <property type="entry name" value="NORD PROTEIN"/>
    <property type="match status" value="1"/>
</dbReference>